<feature type="signal peptide" evidence="1">
    <location>
        <begin position="1"/>
        <end position="18"/>
    </location>
</feature>
<sequence>MKQFLMLIACCMPGLLRAQNVWYFGPSGGSSASGATTTNQVVTFTNSGTGALAPLTAIFSISNQQFASIDGNPGVPGMTFGGGRVTGVNSPPASLPLYPAINYLGSSSNPNYTACHTCISGTGINVTYNKGVELFLASDALLNSDGTSAYPVNSTARFADLTITFNRPVSYPVVHLTGLGGDFYYAVNGTGGPANTRNYAMGFSMEAELLTPGTTLTRLSGNTYFALDPTNTRVRNTATSLGAATSGQTVVGVLRYAASGSVVVNATNISSVSFRIYLKGDGGTIRDGNGNVATALNGNAIQWSDQVNHIPAGSSTPILSVSGDAFLVGVSVASPVNVSGNVFNDPDAGNVNNSSGSPNVVPGDMFISLVDANGIVIATTPVNTDGTYTFSNVIEGTYQTVVSTTNYPAGTDLSSTNGTTSPGWQITGDYNGIPDTGNDGTDGKSTPFTVATTDVTNINFGIKTSSSLPVRLVNFSGRWSGEDIAELSWKTTSEVNFSHFEVQHSLDAHRFESAGNVLPNPNGVYRFTSPAAGTGVHYFRLKMVDLDGSADYSNAVSLLNDRLVSINPNPFVSELTIRGIAEGSRVLLASMTGKTVLSKSIGAGETKLSVGYLPAGLYILTVTDPNTGFTVRRKLQKL</sequence>
<keyword evidence="3" id="KW-1185">Reference proteome</keyword>
<evidence type="ECO:0000256" key="1">
    <source>
        <dbReference type="SAM" id="SignalP"/>
    </source>
</evidence>
<dbReference type="STRING" id="563176.SAMN04488090_0864"/>
<keyword evidence="1" id="KW-0732">Signal</keyword>
<dbReference type="AlphaFoldDB" id="A0A1G9K3E9"/>
<proteinExistence type="predicted"/>
<dbReference type="NCBIfam" id="TIGR04183">
    <property type="entry name" value="Por_Secre_tail"/>
    <property type="match status" value="1"/>
</dbReference>
<dbReference type="Proteomes" id="UP000198901">
    <property type="component" value="Unassembled WGS sequence"/>
</dbReference>
<name>A0A1G9K3E9_9BACT</name>
<organism evidence="2 3">
    <name type="scientific">Siphonobacter aquaeclarae</name>
    <dbReference type="NCBI Taxonomy" id="563176"/>
    <lineage>
        <taxon>Bacteria</taxon>
        <taxon>Pseudomonadati</taxon>
        <taxon>Bacteroidota</taxon>
        <taxon>Cytophagia</taxon>
        <taxon>Cytophagales</taxon>
        <taxon>Cytophagaceae</taxon>
        <taxon>Siphonobacter</taxon>
    </lineage>
</organism>
<dbReference type="InterPro" id="IPR013783">
    <property type="entry name" value="Ig-like_fold"/>
</dbReference>
<feature type="chain" id="PRO_5011724579" evidence="1">
    <location>
        <begin position="19"/>
        <end position="638"/>
    </location>
</feature>
<evidence type="ECO:0000313" key="2">
    <source>
        <dbReference type="EMBL" id="SDL44311.1"/>
    </source>
</evidence>
<evidence type="ECO:0000313" key="3">
    <source>
        <dbReference type="Proteomes" id="UP000198901"/>
    </source>
</evidence>
<dbReference type="InterPro" id="IPR026444">
    <property type="entry name" value="Secre_tail"/>
</dbReference>
<reference evidence="2 3" key="1">
    <citation type="submission" date="2016-10" db="EMBL/GenBank/DDBJ databases">
        <authorList>
            <person name="de Groot N.N."/>
        </authorList>
    </citation>
    <scope>NUCLEOTIDE SEQUENCE [LARGE SCALE GENOMIC DNA]</scope>
    <source>
        <strain evidence="2 3">DSM 21668</strain>
    </source>
</reference>
<dbReference type="SUPFAM" id="SSF117074">
    <property type="entry name" value="Hypothetical protein PA1324"/>
    <property type="match status" value="1"/>
</dbReference>
<accession>A0A1G9K3E9</accession>
<dbReference type="OrthoDB" id="928010at2"/>
<dbReference type="Gene3D" id="2.60.40.10">
    <property type="entry name" value="Immunoglobulins"/>
    <property type="match status" value="1"/>
</dbReference>
<dbReference type="RefSeq" id="WP_143011016.1">
    <property type="nucleotide sequence ID" value="NZ_FNGS01000002.1"/>
</dbReference>
<gene>
    <name evidence="2" type="ORF">SAMN04488090_0864</name>
</gene>
<dbReference type="EMBL" id="FNGS01000002">
    <property type="protein sequence ID" value="SDL44311.1"/>
    <property type="molecule type" value="Genomic_DNA"/>
</dbReference>
<protein>
    <submittedName>
        <fullName evidence="2">Por secretion system C-terminal sorting domain-containing protein</fullName>
    </submittedName>
</protein>